<keyword evidence="2" id="KW-1185">Reference proteome</keyword>
<comment type="caution">
    <text evidence="1">The sequence shown here is derived from an EMBL/GenBank/DDBJ whole genome shotgun (WGS) entry which is preliminary data.</text>
</comment>
<name>A0ABV2KSR8_9HYPH</name>
<gene>
    <name evidence="1" type="ORF">ABID44_003543</name>
</gene>
<dbReference type="RefSeq" id="WP_354152991.1">
    <property type="nucleotide sequence ID" value="NZ_JBEPMN010000020.1"/>
</dbReference>
<evidence type="ECO:0000313" key="1">
    <source>
        <dbReference type="EMBL" id="MET3663188.1"/>
    </source>
</evidence>
<dbReference type="EMBL" id="JBEPMN010000020">
    <property type="protein sequence ID" value="MET3663188.1"/>
    <property type="molecule type" value="Genomic_DNA"/>
</dbReference>
<evidence type="ECO:0000313" key="2">
    <source>
        <dbReference type="Proteomes" id="UP001549143"/>
    </source>
</evidence>
<protein>
    <submittedName>
        <fullName evidence="1">Uncharacterized protein</fullName>
    </submittedName>
</protein>
<accession>A0ABV2KSR8</accession>
<sequence length="92" mass="10376">MNGTADVNRIGIAWRCRICARLRRENKFPHRSDAAQSPFRLPAFRPNLVLRGDVSQNIFLLAIIFDRYNSLFSSQTVCNLSDTSADCEGGNE</sequence>
<dbReference type="Proteomes" id="UP001549143">
    <property type="component" value="Unassembled WGS sequence"/>
</dbReference>
<reference evidence="1 2" key="1">
    <citation type="submission" date="2024-06" db="EMBL/GenBank/DDBJ databases">
        <title>Genomic Encyclopedia of Type Strains, Phase IV (KMG-IV): sequencing the most valuable type-strain genomes for metagenomic binning, comparative biology and taxonomic classification.</title>
        <authorList>
            <person name="Goeker M."/>
        </authorList>
    </citation>
    <scope>NUCLEOTIDE SEQUENCE [LARGE SCALE GENOMIC DNA]</scope>
    <source>
        <strain evidence="1 2">DSM 19730</strain>
    </source>
</reference>
<organism evidence="1 2">
    <name type="scientific">Aquamicrobium ahrensii</name>
    <dbReference type="NCBI Taxonomy" id="469551"/>
    <lineage>
        <taxon>Bacteria</taxon>
        <taxon>Pseudomonadati</taxon>
        <taxon>Pseudomonadota</taxon>
        <taxon>Alphaproteobacteria</taxon>
        <taxon>Hyphomicrobiales</taxon>
        <taxon>Phyllobacteriaceae</taxon>
        <taxon>Aquamicrobium</taxon>
    </lineage>
</organism>
<proteinExistence type="predicted"/>